<protein>
    <submittedName>
        <fullName evidence="2">Uncharacterized protein</fullName>
    </submittedName>
</protein>
<comment type="caution">
    <text evidence="2">The sequence shown here is derived from an EMBL/GenBank/DDBJ whole genome shotgun (WGS) entry which is preliminary data.</text>
</comment>
<keyword evidence="3" id="KW-1185">Reference proteome</keyword>
<evidence type="ECO:0000313" key="2">
    <source>
        <dbReference type="EMBL" id="KAK6757479.1"/>
    </source>
</evidence>
<organism evidence="2 3">
    <name type="scientific">Necator americanus</name>
    <name type="common">Human hookworm</name>
    <dbReference type="NCBI Taxonomy" id="51031"/>
    <lineage>
        <taxon>Eukaryota</taxon>
        <taxon>Metazoa</taxon>
        <taxon>Ecdysozoa</taxon>
        <taxon>Nematoda</taxon>
        <taxon>Chromadorea</taxon>
        <taxon>Rhabditida</taxon>
        <taxon>Rhabditina</taxon>
        <taxon>Rhabditomorpha</taxon>
        <taxon>Strongyloidea</taxon>
        <taxon>Ancylostomatidae</taxon>
        <taxon>Bunostominae</taxon>
        <taxon>Necator</taxon>
    </lineage>
</organism>
<reference evidence="2 3" key="1">
    <citation type="submission" date="2023-08" db="EMBL/GenBank/DDBJ databases">
        <title>A Necator americanus chromosomal reference genome.</title>
        <authorList>
            <person name="Ilik V."/>
            <person name="Petrzelkova K.J."/>
            <person name="Pardy F."/>
            <person name="Fuh T."/>
            <person name="Niatou-Singa F.S."/>
            <person name="Gouil Q."/>
            <person name="Baker L."/>
            <person name="Ritchie M.E."/>
            <person name="Jex A.R."/>
            <person name="Gazzola D."/>
            <person name="Li H."/>
            <person name="Toshio Fujiwara R."/>
            <person name="Zhan B."/>
            <person name="Aroian R.V."/>
            <person name="Pafco B."/>
            <person name="Schwarz E.M."/>
        </authorList>
    </citation>
    <scope>NUCLEOTIDE SEQUENCE [LARGE SCALE GENOMIC DNA]</scope>
    <source>
        <strain evidence="2 3">Aroian</strain>
        <tissue evidence="2">Whole animal</tissue>
    </source>
</reference>
<feature type="compositionally biased region" description="Polar residues" evidence="1">
    <location>
        <begin position="60"/>
        <end position="79"/>
    </location>
</feature>
<sequence>MKSSALEDFLHMCEDECKDGSGHSLETLSASEMNRSSESAAPGENLQSYSVFSPEDQISMLGSSSLHSQDLHYQQSCDGSRNRGTDGRTLSETFESVVQETPPEEYSNPVAHSTPRPNDDTTGFWIHPDELPSDLKEASIEMTKKYLLK</sequence>
<proteinExistence type="predicted"/>
<feature type="compositionally biased region" description="Polar residues" evidence="1">
    <location>
        <begin position="24"/>
        <end position="51"/>
    </location>
</feature>
<dbReference type="EMBL" id="JAVFWL010000005">
    <property type="protein sequence ID" value="KAK6757479.1"/>
    <property type="molecule type" value="Genomic_DNA"/>
</dbReference>
<evidence type="ECO:0000256" key="1">
    <source>
        <dbReference type="SAM" id="MobiDB-lite"/>
    </source>
</evidence>
<feature type="region of interest" description="Disordered" evidence="1">
    <location>
        <begin position="17"/>
        <end position="124"/>
    </location>
</feature>
<evidence type="ECO:0000313" key="3">
    <source>
        <dbReference type="Proteomes" id="UP001303046"/>
    </source>
</evidence>
<gene>
    <name evidence="2" type="primary">Necator_chrV.g20147</name>
    <name evidence="2" type="ORF">RB195_015355</name>
</gene>
<name>A0ABR1E452_NECAM</name>
<accession>A0ABR1E452</accession>
<feature type="compositionally biased region" description="Polar residues" evidence="1">
    <location>
        <begin position="88"/>
        <end position="99"/>
    </location>
</feature>
<dbReference type="Proteomes" id="UP001303046">
    <property type="component" value="Unassembled WGS sequence"/>
</dbReference>